<comment type="caution">
    <text evidence="2">The sequence shown here is derived from an EMBL/GenBank/DDBJ whole genome shotgun (WGS) entry which is preliminary data.</text>
</comment>
<proteinExistence type="predicted"/>
<reference evidence="3" key="1">
    <citation type="journal article" date="2019" name="Int. J. Syst. Evol. Microbiol.">
        <title>The Global Catalogue of Microorganisms (GCM) 10K type strain sequencing project: providing services to taxonomists for standard genome sequencing and annotation.</title>
        <authorList>
            <consortium name="The Broad Institute Genomics Platform"/>
            <consortium name="The Broad Institute Genome Sequencing Center for Infectious Disease"/>
            <person name="Wu L."/>
            <person name="Ma J."/>
        </authorList>
    </citation>
    <scope>NUCLEOTIDE SEQUENCE [LARGE SCALE GENOMIC DNA]</scope>
    <source>
        <strain evidence="3">CGMCC 4.7020</strain>
    </source>
</reference>
<dbReference type="Pfam" id="PF00201">
    <property type="entry name" value="UDPGT"/>
    <property type="match status" value="1"/>
</dbReference>
<evidence type="ECO:0000313" key="2">
    <source>
        <dbReference type="EMBL" id="MFD1309789.1"/>
    </source>
</evidence>
<dbReference type="InterPro" id="IPR050426">
    <property type="entry name" value="Glycosyltransferase_28"/>
</dbReference>
<dbReference type="RefSeq" id="WP_381235332.1">
    <property type="nucleotide sequence ID" value="NZ_JBHSKH010000023.1"/>
</dbReference>
<keyword evidence="1" id="KW-0808">Transferase</keyword>
<name>A0ABW3XL62_9ACTN</name>
<dbReference type="EMBL" id="JBHTMM010000042">
    <property type="protein sequence ID" value="MFD1309789.1"/>
    <property type="molecule type" value="Genomic_DNA"/>
</dbReference>
<keyword evidence="3" id="KW-1185">Reference proteome</keyword>
<dbReference type="Gene3D" id="3.40.50.2000">
    <property type="entry name" value="Glycogen Phosphorylase B"/>
    <property type="match status" value="2"/>
</dbReference>
<dbReference type="PANTHER" id="PTHR48050:SF13">
    <property type="entry name" value="STEROL 3-BETA-GLUCOSYLTRANSFERASE UGT80A2"/>
    <property type="match status" value="1"/>
</dbReference>
<sequence length="424" mass="43046">MGRFLFVVPPLVGHVNPAVGTAAALAARGHDVAWAGHPDLVRSLAGSDAVVHPCALPGDVPPRPADLKGPAAFRFLWESFLVPLADAMAPGVRTAIGAYDPDVVVCDQQAVAGALVAESLGRTWVTSATTSAELVDPLAAMPKVAAWVDELLAGLRGRVGGDAGGADPRFSPHGVLAYTTRALLGPAELPEQVRLVGPSVTARPAGGDDFPWEWLDDSALPTVLVSLGTANNDAGARFLNAAAQALGAMADRVRAVLVDPGGLVGGRLPDHLLVRPHVPQLALLERLDAVVCHAGHNTVCEALWHGVPLVVAPIRDDQPIVAGQVVDAGAGVRLRFGRADAARIGAAVDAVLDPARGHRKAAEAVGESFRAAGGSASAADHLEAVAAGSAGAAGASRATGTTEIAASIGGDDSHDCHDGEVRVS</sequence>
<evidence type="ECO:0000256" key="1">
    <source>
        <dbReference type="ARBA" id="ARBA00022679"/>
    </source>
</evidence>
<dbReference type="CDD" id="cd03784">
    <property type="entry name" value="GT1_Gtf-like"/>
    <property type="match status" value="1"/>
</dbReference>
<dbReference type="SUPFAM" id="SSF53756">
    <property type="entry name" value="UDP-Glycosyltransferase/glycogen phosphorylase"/>
    <property type="match status" value="1"/>
</dbReference>
<evidence type="ECO:0000313" key="3">
    <source>
        <dbReference type="Proteomes" id="UP001597058"/>
    </source>
</evidence>
<dbReference type="Proteomes" id="UP001597058">
    <property type="component" value="Unassembled WGS sequence"/>
</dbReference>
<gene>
    <name evidence="2" type="ORF">ACFQ5X_28505</name>
</gene>
<accession>A0ABW3XL62</accession>
<dbReference type="InterPro" id="IPR002213">
    <property type="entry name" value="UDP_glucos_trans"/>
</dbReference>
<protein>
    <submittedName>
        <fullName evidence="2">Glycosyltransferase</fullName>
    </submittedName>
</protein>
<dbReference type="PANTHER" id="PTHR48050">
    <property type="entry name" value="STEROL 3-BETA-GLUCOSYLTRANSFERASE"/>
    <property type="match status" value="1"/>
</dbReference>
<organism evidence="2 3">
    <name type="scientific">Streptomyces kaempferi</name>
    <dbReference type="NCBI Taxonomy" id="333725"/>
    <lineage>
        <taxon>Bacteria</taxon>
        <taxon>Bacillati</taxon>
        <taxon>Actinomycetota</taxon>
        <taxon>Actinomycetes</taxon>
        <taxon>Kitasatosporales</taxon>
        <taxon>Streptomycetaceae</taxon>
        <taxon>Streptomyces</taxon>
    </lineage>
</organism>